<gene>
    <name evidence="2" type="ORF">RFI_09151</name>
</gene>
<sequence length="295" mass="32775">MEWTETEDGKNLWVSSVLPKSESARKGVVPGSLLIALNGIDIKDLGAPSIHDKASSCGLPLRITFQKPDGINAPSQPKVYLCEKYSSPLLLPSHVHVFVEHNTQDMKVDPNVVNKCIKLLKDPTSWELSDKQREEMCKKQGANPAEVASAIFLAKHMIENANAKPQYETMTSSYDNVVTTQYPGPSNSDFPPPPAYTEPMDGNMTYAPGAADYGTMNPNESPPATTELDLPDPKPSLFFFLSFMCSFGWFVFFWLIHLIHCLFVVLSLINQKEIPAVIWTTLKLGLPISKRAYKN</sequence>
<evidence type="ECO:0008006" key="4">
    <source>
        <dbReference type="Google" id="ProtNLM"/>
    </source>
</evidence>
<proteinExistence type="predicted"/>
<accession>X6NQL4</accession>
<comment type="caution">
    <text evidence="2">The sequence shown here is derived from an EMBL/GenBank/DDBJ whole genome shotgun (WGS) entry which is preliminary data.</text>
</comment>
<keyword evidence="3" id="KW-1185">Reference proteome</keyword>
<keyword evidence="1" id="KW-0472">Membrane</keyword>
<dbReference type="InterPro" id="IPR036034">
    <property type="entry name" value="PDZ_sf"/>
</dbReference>
<organism evidence="2 3">
    <name type="scientific">Reticulomyxa filosa</name>
    <dbReference type="NCBI Taxonomy" id="46433"/>
    <lineage>
        <taxon>Eukaryota</taxon>
        <taxon>Sar</taxon>
        <taxon>Rhizaria</taxon>
        <taxon>Retaria</taxon>
        <taxon>Foraminifera</taxon>
        <taxon>Monothalamids</taxon>
        <taxon>Reticulomyxidae</taxon>
        <taxon>Reticulomyxa</taxon>
    </lineage>
</organism>
<dbReference type="SUPFAM" id="SSF50156">
    <property type="entry name" value="PDZ domain-like"/>
    <property type="match status" value="1"/>
</dbReference>
<evidence type="ECO:0000256" key="1">
    <source>
        <dbReference type="SAM" id="Phobius"/>
    </source>
</evidence>
<dbReference type="EMBL" id="ASPP01006937">
    <property type="protein sequence ID" value="ETO27984.1"/>
    <property type="molecule type" value="Genomic_DNA"/>
</dbReference>
<evidence type="ECO:0000313" key="3">
    <source>
        <dbReference type="Proteomes" id="UP000023152"/>
    </source>
</evidence>
<reference evidence="2 3" key="1">
    <citation type="journal article" date="2013" name="Curr. Biol.">
        <title>The Genome of the Foraminiferan Reticulomyxa filosa.</title>
        <authorList>
            <person name="Glockner G."/>
            <person name="Hulsmann N."/>
            <person name="Schleicher M."/>
            <person name="Noegel A.A."/>
            <person name="Eichinger L."/>
            <person name="Gallinger C."/>
            <person name="Pawlowski J."/>
            <person name="Sierra R."/>
            <person name="Euteneuer U."/>
            <person name="Pillet L."/>
            <person name="Moustafa A."/>
            <person name="Platzer M."/>
            <person name="Groth M."/>
            <person name="Szafranski K."/>
            <person name="Schliwa M."/>
        </authorList>
    </citation>
    <scope>NUCLEOTIDE SEQUENCE [LARGE SCALE GENOMIC DNA]</scope>
</reference>
<keyword evidence="1" id="KW-1133">Transmembrane helix</keyword>
<name>X6NQL4_RETFI</name>
<protein>
    <recommendedName>
        <fullName evidence="4">PDZ domain-containing protein</fullName>
    </recommendedName>
</protein>
<feature type="transmembrane region" description="Helical" evidence="1">
    <location>
        <begin position="237"/>
        <end position="266"/>
    </location>
</feature>
<dbReference type="AlphaFoldDB" id="X6NQL4"/>
<keyword evidence="1" id="KW-0812">Transmembrane</keyword>
<dbReference type="Proteomes" id="UP000023152">
    <property type="component" value="Unassembled WGS sequence"/>
</dbReference>
<evidence type="ECO:0000313" key="2">
    <source>
        <dbReference type="EMBL" id="ETO27984.1"/>
    </source>
</evidence>